<proteinExistence type="predicted"/>
<dbReference type="GO" id="GO:0000076">
    <property type="term" value="P:DNA replication checkpoint signaling"/>
    <property type="evidence" value="ECO:0007669"/>
    <property type="project" value="TreeGrafter"/>
</dbReference>
<evidence type="ECO:0000313" key="2">
    <source>
        <dbReference type="Proteomes" id="UP000797356"/>
    </source>
</evidence>
<dbReference type="Proteomes" id="UP000797356">
    <property type="component" value="Chromosome 7"/>
</dbReference>
<sequence>MEDKNCEKQTPIQFRCKQIIPGVSLNESSSAAIQIVNADGKEDHVSIFASPTPEKPERSNKSEVITSFVRKNLVGSFQDEDVIGQSAVGHENTHLISDEDSSVSNFSERSTHVLSTSLKDKAVELPEKYKALVDLFNRMESSTRLLHLRKKLPTFQNIRTQEILMQPSCTNEICVF</sequence>
<dbReference type="OrthoDB" id="341730at2759"/>
<dbReference type="GO" id="GO:0003677">
    <property type="term" value="F:DNA binding"/>
    <property type="evidence" value="ECO:0007669"/>
    <property type="project" value="InterPro"/>
</dbReference>
<accession>A0A8K0IFX5</accession>
<dbReference type="EMBL" id="CM017878">
    <property type="protein sequence ID" value="KAG1355195.1"/>
    <property type="molecule type" value="Genomic_DNA"/>
</dbReference>
<organism evidence="1 2">
    <name type="scientific">Cocos nucifera</name>
    <name type="common">Coconut palm</name>
    <dbReference type="NCBI Taxonomy" id="13894"/>
    <lineage>
        <taxon>Eukaryota</taxon>
        <taxon>Viridiplantae</taxon>
        <taxon>Streptophyta</taxon>
        <taxon>Embryophyta</taxon>
        <taxon>Tracheophyta</taxon>
        <taxon>Spermatophyta</taxon>
        <taxon>Magnoliopsida</taxon>
        <taxon>Liliopsida</taxon>
        <taxon>Arecaceae</taxon>
        <taxon>Arecoideae</taxon>
        <taxon>Cocoseae</taxon>
        <taxon>Attaleinae</taxon>
        <taxon>Cocos</taxon>
    </lineage>
</organism>
<reference evidence="1" key="1">
    <citation type="journal article" date="2017" name="Gigascience">
        <title>The genome draft of coconut (Cocos nucifera).</title>
        <authorList>
            <person name="Xiao Y."/>
            <person name="Xu P."/>
            <person name="Fan H."/>
            <person name="Baudouin L."/>
            <person name="Xia W."/>
            <person name="Bocs S."/>
            <person name="Xu J."/>
            <person name="Li Q."/>
            <person name="Guo A."/>
            <person name="Zhou L."/>
            <person name="Li J."/>
            <person name="Wu Y."/>
            <person name="Ma Z."/>
            <person name="Armero A."/>
            <person name="Issali A.E."/>
            <person name="Liu N."/>
            <person name="Peng M."/>
            <person name="Yang Y."/>
        </authorList>
    </citation>
    <scope>NUCLEOTIDE SEQUENCE</scope>
    <source>
        <tissue evidence="1">Spear leaf of Hainan Tall coconut</tissue>
    </source>
</reference>
<dbReference type="GO" id="GO:0071163">
    <property type="term" value="P:DNA replication preinitiation complex assembly"/>
    <property type="evidence" value="ECO:0007669"/>
    <property type="project" value="InterPro"/>
</dbReference>
<dbReference type="PANTHER" id="PTHR28637:SF13">
    <property type="entry name" value="EXPRESSED PROTEIN"/>
    <property type="match status" value="1"/>
</dbReference>
<gene>
    <name evidence="1" type="ORF">COCNU_07G013070</name>
</gene>
<dbReference type="GO" id="GO:0070182">
    <property type="term" value="F:DNA polymerase binding"/>
    <property type="evidence" value="ECO:0007669"/>
    <property type="project" value="TreeGrafter"/>
</dbReference>
<name>A0A8K0IFX5_COCNU</name>
<keyword evidence="2" id="KW-1185">Reference proteome</keyword>
<dbReference type="PANTHER" id="PTHR28637">
    <property type="entry name" value="DNA REPLICATION FACTOR CDT1"/>
    <property type="match status" value="1"/>
</dbReference>
<dbReference type="InterPro" id="IPR045173">
    <property type="entry name" value="Cdt1"/>
</dbReference>
<protein>
    <submittedName>
        <fullName evidence="1">Putative CDT1-like protein a, chloroplastic</fullName>
    </submittedName>
</protein>
<dbReference type="SUPFAM" id="SSF46785">
    <property type="entry name" value="Winged helix' DNA-binding domain"/>
    <property type="match status" value="1"/>
</dbReference>
<dbReference type="GO" id="GO:0005634">
    <property type="term" value="C:nucleus"/>
    <property type="evidence" value="ECO:0007669"/>
    <property type="project" value="TreeGrafter"/>
</dbReference>
<dbReference type="GO" id="GO:0000278">
    <property type="term" value="P:mitotic cell cycle"/>
    <property type="evidence" value="ECO:0007669"/>
    <property type="project" value="TreeGrafter"/>
</dbReference>
<dbReference type="GO" id="GO:0030174">
    <property type="term" value="P:regulation of DNA-templated DNA replication initiation"/>
    <property type="evidence" value="ECO:0007669"/>
    <property type="project" value="InterPro"/>
</dbReference>
<dbReference type="InterPro" id="IPR036390">
    <property type="entry name" value="WH_DNA-bd_sf"/>
</dbReference>
<comment type="caution">
    <text evidence="1">The sequence shown here is derived from an EMBL/GenBank/DDBJ whole genome shotgun (WGS) entry which is preliminary data.</text>
</comment>
<dbReference type="AlphaFoldDB" id="A0A8K0IFX5"/>
<reference evidence="1" key="2">
    <citation type="submission" date="2019-07" db="EMBL/GenBank/DDBJ databases">
        <authorList>
            <person name="Yang Y."/>
            <person name="Bocs S."/>
            <person name="Baudouin L."/>
        </authorList>
    </citation>
    <scope>NUCLEOTIDE SEQUENCE</scope>
    <source>
        <tissue evidence="1">Spear leaf of Hainan Tall coconut</tissue>
    </source>
</reference>
<evidence type="ECO:0000313" key="1">
    <source>
        <dbReference type="EMBL" id="KAG1355195.1"/>
    </source>
</evidence>